<reference evidence="4" key="2">
    <citation type="submission" date="2025-08" db="UniProtKB">
        <authorList>
            <consortium name="RefSeq"/>
        </authorList>
    </citation>
    <scope>IDENTIFICATION</scope>
    <source>
        <tissue evidence="4">Leaf</tissue>
    </source>
</reference>
<dbReference type="RefSeq" id="XP_019082633.1">
    <property type="nucleotide sequence ID" value="XM_019227088.1"/>
</dbReference>
<evidence type="ECO:0000256" key="1">
    <source>
        <dbReference type="SAM" id="Coils"/>
    </source>
</evidence>
<feature type="compositionally biased region" description="Basic residues" evidence="2">
    <location>
        <begin position="420"/>
        <end position="431"/>
    </location>
</feature>
<evidence type="ECO:0000313" key="3">
    <source>
        <dbReference type="Proteomes" id="UP000694864"/>
    </source>
</evidence>
<gene>
    <name evidence="4" type="primary">LOC109125458</name>
</gene>
<evidence type="ECO:0000256" key="2">
    <source>
        <dbReference type="SAM" id="MobiDB-lite"/>
    </source>
</evidence>
<organism evidence="3 4">
    <name type="scientific">Camelina sativa</name>
    <name type="common">False flax</name>
    <name type="synonym">Myagrum sativum</name>
    <dbReference type="NCBI Taxonomy" id="90675"/>
    <lineage>
        <taxon>Eukaryota</taxon>
        <taxon>Viridiplantae</taxon>
        <taxon>Streptophyta</taxon>
        <taxon>Embryophyta</taxon>
        <taxon>Tracheophyta</taxon>
        <taxon>Spermatophyta</taxon>
        <taxon>Magnoliopsida</taxon>
        <taxon>eudicotyledons</taxon>
        <taxon>Gunneridae</taxon>
        <taxon>Pentapetalae</taxon>
        <taxon>rosids</taxon>
        <taxon>malvids</taxon>
        <taxon>Brassicales</taxon>
        <taxon>Brassicaceae</taxon>
        <taxon>Camelineae</taxon>
        <taxon>Camelina</taxon>
    </lineage>
</organism>
<name>A0ABM1Q795_CAMSA</name>
<dbReference type="Proteomes" id="UP000694864">
    <property type="component" value="Chromosome 7"/>
</dbReference>
<keyword evidence="1" id="KW-0175">Coiled coil</keyword>
<keyword evidence="3" id="KW-1185">Reference proteome</keyword>
<proteinExistence type="predicted"/>
<accession>A0ABM1Q795</accession>
<evidence type="ECO:0000313" key="4">
    <source>
        <dbReference type="RefSeq" id="XP_019082633.1"/>
    </source>
</evidence>
<protein>
    <submittedName>
        <fullName evidence="4">Uncharacterized protein At3g60930, chloroplastic-like</fullName>
    </submittedName>
</protein>
<dbReference type="GeneID" id="109125458"/>
<sequence length="788" mass="88542">MAGTSDPSFSPESESEQLIRRTSIRIAQIGESSKSGSEIPLLLTRCSAGASSSQTPLLIRHEDGSAELTQDMLSQEEDQFAPLGISIEDIDPLLDHERRTGGDKSLSSIKTVNDMLNACGLFNSNVTILIPRADRRPWNSPEGYICLYEGYFTECRLLFPIPALISLYAQRRRIAICQFVPGAICNFMDALTIAAEVGVNIGVQCFEQLSNFKLSKSPHRWEVNMRPAHNFLIGNRVNKFKKWANHYFYIRVDQYSLVNPLGFHRRVWNENPDRPFCATCLAPDYHPVRNALLSGNNRRWEFITRIRVETAMGKPRTTFPSFTSSLGQTAEPAGSRVIESDSLQIVRRETQAAIEVDVDHPRDRTDVDPVQDRTVVDPTRAPEENVDIVDVAKDDTLPLALGNADPPNNEQDVPQLGAGSKKKKRKQKKKKQIGDDSVAEPQSVVNRNRSAEDAGLESADRFHLARENDKTDRFAFEYFGDTPLVTNRDASGELFRTLKISNRILPSVDELEFKQAFLDVAESHLMVCLIIFFNLFKLCAGKTDVCSLNPQTAARMNMLTQLYDRQAKTDKKSGFELEKVKECAEQIRVASEAKDERIKELEALIAKKDCIIAKSELRIGELNSRALTLEEEKSELQGACDELKIQLDFEVKRLRRDHLEKVERTAKKADTRLDKVKAYLVEQEKIRPLVNMLNQAIGVQETVQYLIEKGTVIPEERIAEIDKNKAKAEETIKAIDVLELNENDLVMSPDQLGYGLLHPGTMAPDSVHHPYGSNAESFQADLTGALDA</sequence>
<feature type="region of interest" description="Disordered" evidence="2">
    <location>
        <begin position="354"/>
        <end position="452"/>
    </location>
</feature>
<feature type="compositionally biased region" description="Basic and acidic residues" evidence="2">
    <location>
        <begin position="357"/>
        <end position="383"/>
    </location>
</feature>
<reference evidence="3" key="1">
    <citation type="journal article" date="2014" name="Nat. Commun.">
        <title>The emerging biofuel crop Camelina sativa retains a highly undifferentiated hexaploid genome structure.</title>
        <authorList>
            <person name="Kagale S."/>
            <person name="Koh C."/>
            <person name="Nixon J."/>
            <person name="Bollina V."/>
            <person name="Clarke W.E."/>
            <person name="Tuteja R."/>
            <person name="Spillane C."/>
            <person name="Robinson S.J."/>
            <person name="Links M.G."/>
            <person name="Clarke C."/>
            <person name="Higgins E.E."/>
            <person name="Huebert T."/>
            <person name="Sharpe A.G."/>
            <person name="Parkin I.A."/>
        </authorList>
    </citation>
    <scope>NUCLEOTIDE SEQUENCE [LARGE SCALE GENOMIC DNA]</scope>
    <source>
        <strain evidence="3">cv. DH55</strain>
    </source>
</reference>
<feature type="coiled-coil region" evidence="1">
    <location>
        <begin position="612"/>
        <end position="679"/>
    </location>
</feature>